<evidence type="ECO:0000313" key="4">
    <source>
        <dbReference type="Proteomes" id="UP000245728"/>
    </source>
</evidence>
<dbReference type="EMBL" id="CP029347">
    <property type="protein sequence ID" value="AWL10781.1"/>
    <property type="molecule type" value="Genomic_DNA"/>
</dbReference>
<name>A0A2S2DZG1_9ALTE</name>
<feature type="coiled-coil region" evidence="1">
    <location>
        <begin position="79"/>
        <end position="106"/>
    </location>
</feature>
<keyword evidence="4" id="KW-1185">Reference proteome</keyword>
<dbReference type="OrthoDB" id="9151209at2"/>
<evidence type="ECO:0000313" key="3">
    <source>
        <dbReference type="EMBL" id="AWL10781.1"/>
    </source>
</evidence>
<evidence type="ECO:0000256" key="1">
    <source>
        <dbReference type="SAM" id="Coils"/>
    </source>
</evidence>
<feature type="transmembrane region" description="Helical" evidence="2">
    <location>
        <begin position="21"/>
        <end position="40"/>
    </location>
</feature>
<dbReference type="KEGG" id="salh:HMF8227_00273"/>
<keyword evidence="1" id="KW-0175">Coiled coil</keyword>
<keyword evidence="2" id="KW-1133">Transmembrane helix</keyword>
<dbReference type="AlphaFoldDB" id="A0A2S2DZG1"/>
<keyword evidence="2" id="KW-0472">Membrane</keyword>
<sequence>MKYWHKRLSEGFMALKERERKIVIFASAFLLLYLGFIGWIEPGLNKQESYQQALTKHHNTQRALESELKALGASITDPDASLIDRRKALQKEYEQLKQELSQKTTQLIPADRMRQVLSQLLQEHEGVSVLEVTSMPVSKLSVSEQVLSDTLYQRGFTIKMEGQYFQLQRYLADMELLPWELYWRRFDYRVTEYPTAQVTLELYTLSTNASFLGV</sequence>
<evidence type="ECO:0008006" key="5">
    <source>
        <dbReference type="Google" id="ProtNLM"/>
    </source>
</evidence>
<dbReference type="RefSeq" id="WP_109338470.1">
    <property type="nucleotide sequence ID" value="NZ_CP029347.1"/>
</dbReference>
<evidence type="ECO:0000256" key="2">
    <source>
        <dbReference type="SAM" id="Phobius"/>
    </source>
</evidence>
<protein>
    <recommendedName>
        <fullName evidence="5">MSHA biogenesis protein MshJ</fullName>
    </recommendedName>
</protein>
<keyword evidence="2" id="KW-0812">Transmembrane</keyword>
<gene>
    <name evidence="3" type="ORF">HMF8227_00273</name>
</gene>
<reference evidence="3 4" key="1">
    <citation type="submission" date="2018-05" db="EMBL/GenBank/DDBJ databases">
        <title>Salinimonas sp. HMF8227 Genome sequencing and assembly.</title>
        <authorList>
            <person name="Kang H."/>
            <person name="Kang J."/>
            <person name="Cha I."/>
            <person name="Kim H."/>
            <person name="Joh K."/>
        </authorList>
    </citation>
    <scope>NUCLEOTIDE SEQUENCE [LARGE SCALE GENOMIC DNA]</scope>
    <source>
        <strain evidence="3 4">HMF8227</strain>
    </source>
</reference>
<accession>A0A2S2DZG1</accession>
<organism evidence="3 4">
    <name type="scientific">Saliniradius amylolyticus</name>
    <dbReference type="NCBI Taxonomy" id="2183582"/>
    <lineage>
        <taxon>Bacteria</taxon>
        <taxon>Pseudomonadati</taxon>
        <taxon>Pseudomonadota</taxon>
        <taxon>Gammaproteobacteria</taxon>
        <taxon>Alteromonadales</taxon>
        <taxon>Alteromonadaceae</taxon>
        <taxon>Saliniradius</taxon>
    </lineage>
</organism>
<dbReference type="Proteomes" id="UP000245728">
    <property type="component" value="Chromosome"/>
</dbReference>
<proteinExistence type="predicted"/>